<dbReference type="Pfam" id="PF00676">
    <property type="entry name" value="E1_dh"/>
    <property type="match status" value="1"/>
</dbReference>
<reference evidence="7" key="1">
    <citation type="submission" date="2020-07" db="EMBL/GenBank/DDBJ databases">
        <authorList>
            <person name="Nazaruddin N."/>
        </authorList>
    </citation>
    <scope>NUCLEOTIDE SEQUENCE</scope>
</reference>
<dbReference type="Proteomes" id="UP000752696">
    <property type="component" value="Unassembled WGS sequence"/>
</dbReference>
<dbReference type="Gene3D" id="3.40.50.970">
    <property type="match status" value="1"/>
</dbReference>
<dbReference type="EC" id="1.2.4.1" evidence="2"/>
<evidence type="ECO:0000256" key="5">
    <source>
        <dbReference type="ARBA" id="ARBA00023052"/>
    </source>
</evidence>
<dbReference type="EMBL" id="CAJDYZ010002338">
    <property type="protein sequence ID" value="CAD1469404.1"/>
    <property type="molecule type" value="Genomic_DNA"/>
</dbReference>
<dbReference type="SUPFAM" id="SSF52518">
    <property type="entry name" value="Thiamin diphosphate-binding fold (THDP-binding)"/>
    <property type="match status" value="1"/>
</dbReference>
<protein>
    <recommendedName>
        <fullName evidence="2">pyruvate dehydrogenase (acetyl-transferring)</fullName>
        <ecNumber evidence="2">1.2.4.1</ecNumber>
    </recommendedName>
</protein>
<evidence type="ECO:0000313" key="7">
    <source>
        <dbReference type="EMBL" id="CAD1469404.1"/>
    </source>
</evidence>
<evidence type="ECO:0000256" key="4">
    <source>
        <dbReference type="ARBA" id="ARBA00023002"/>
    </source>
</evidence>
<dbReference type="FunFam" id="3.40.50.970:FF:000013">
    <property type="entry name" value="Pyruvate dehydrogenase E1 component subunit alpha"/>
    <property type="match status" value="1"/>
</dbReference>
<organism evidence="7 8">
    <name type="scientific">Heterotrigona itama</name>
    <dbReference type="NCBI Taxonomy" id="395501"/>
    <lineage>
        <taxon>Eukaryota</taxon>
        <taxon>Metazoa</taxon>
        <taxon>Ecdysozoa</taxon>
        <taxon>Arthropoda</taxon>
        <taxon>Hexapoda</taxon>
        <taxon>Insecta</taxon>
        <taxon>Pterygota</taxon>
        <taxon>Neoptera</taxon>
        <taxon>Endopterygota</taxon>
        <taxon>Hymenoptera</taxon>
        <taxon>Apocrita</taxon>
        <taxon>Aculeata</taxon>
        <taxon>Apoidea</taxon>
        <taxon>Anthophila</taxon>
        <taxon>Apidae</taxon>
        <taxon>Heterotrigona</taxon>
    </lineage>
</organism>
<comment type="cofactor">
    <cofactor evidence="1">
        <name>thiamine diphosphate</name>
        <dbReference type="ChEBI" id="CHEBI:58937"/>
    </cofactor>
</comment>
<keyword evidence="3" id="KW-0809">Transit peptide</keyword>
<dbReference type="GO" id="GO:0004739">
    <property type="term" value="F:pyruvate dehydrogenase (acetyl-transferring) activity"/>
    <property type="evidence" value="ECO:0007669"/>
    <property type="project" value="UniProtKB-EC"/>
</dbReference>
<keyword evidence="5" id="KW-0786">Thiamine pyrophosphate</keyword>
<dbReference type="PANTHER" id="PTHR11516:SF60">
    <property type="entry name" value="PYRUVATE DEHYDROGENASE E1 COMPONENT SUBUNIT ALPHA"/>
    <property type="match status" value="1"/>
</dbReference>
<dbReference type="AlphaFoldDB" id="A0A6V7GVS0"/>
<dbReference type="CDD" id="cd02000">
    <property type="entry name" value="TPP_E1_PDC_ADC_BCADC"/>
    <property type="match status" value="1"/>
</dbReference>
<feature type="domain" description="Dehydrogenase E1 component" evidence="6">
    <location>
        <begin position="196"/>
        <end position="507"/>
    </location>
</feature>
<dbReference type="InterPro" id="IPR001017">
    <property type="entry name" value="DH_E1"/>
</dbReference>
<dbReference type="InterPro" id="IPR050642">
    <property type="entry name" value="PDH_E1_Alpha_Subunit"/>
</dbReference>
<evidence type="ECO:0000259" key="6">
    <source>
        <dbReference type="Pfam" id="PF00676"/>
    </source>
</evidence>
<feature type="non-terminal residue" evidence="7">
    <location>
        <position position="531"/>
    </location>
</feature>
<evidence type="ECO:0000256" key="3">
    <source>
        <dbReference type="ARBA" id="ARBA00022946"/>
    </source>
</evidence>
<gene>
    <name evidence="7" type="ORF">MHI_LOCUS124779</name>
</gene>
<evidence type="ECO:0000313" key="8">
    <source>
        <dbReference type="Proteomes" id="UP000752696"/>
    </source>
</evidence>
<evidence type="ECO:0000256" key="2">
    <source>
        <dbReference type="ARBA" id="ARBA00012281"/>
    </source>
</evidence>
<comment type="caution">
    <text evidence="7">The sequence shown here is derived from an EMBL/GenBank/DDBJ whole genome shotgun (WGS) entry which is preliminary data.</text>
</comment>
<accession>A0A6V7GVS0</accession>
<name>A0A6V7GVS0_9HYME</name>
<sequence length="531" mass="60423">IEIDRIMAHTYSSLSKSVQENQICPRHKRCASWEETTKLQELQAIRSMFDSPRSEFEASTLHAEPKIEKSLSTLDNLLESPPRGNLHKTPESFKGRPQVVSDFYRLKPSRWPCPPHVGRASGPFYTHRALPCCCPKGQLSFFIGLALKRVDQWKRDVKRNTCFSHVAQKYELYRLESGPSEKVTMNEEEAIYALRTMFYIRRMENKAAELYRLRLINGFLHLYAGQVGIYDHTEAIAVGMKMSISEKDSIITAYRCHAFAVVFGVPARRVFAELMGRKTGVSKGKGGSMHMYANQFYGGDGIVGGQVPIGAGLGFAQKYKGTGGVAWTFYGDGAASQGQVHEAYNMSKLWNLPVVYICENNKYAMGTSVDRHSANTNLYTRGDLIPGVRVRESEKQRRRLVDGMRVMDVREAMKFARDYALRNGPILLEMITYRYFGHSMSDPGVSYRTREEVKTIQTKRDPIELLIKLLVENGVKTEAEILEMRQSTYKVVDEEMKQAKADSYPEMSEIATDVYMKPLDKVRGKAPWEIY</sequence>
<dbReference type="InterPro" id="IPR029061">
    <property type="entry name" value="THDP-binding"/>
</dbReference>
<keyword evidence="8" id="KW-1185">Reference proteome</keyword>
<keyword evidence="4" id="KW-0560">Oxidoreductase</keyword>
<dbReference type="OrthoDB" id="10256198at2759"/>
<dbReference type="GO" id="GO:0006086">
    <property type="term" value="P:pyruvate decarboxylation to acetyl-CoA"/>
    <property type="evidence" value="ECO:0007669"/>
    <property type="project" value="TreeGrafter"/>
</dbReference>
<evidence type="ECO:0000256" key="1">
    <source>
        <dbReference type="ARBA" id="ARBA00001964"/>
    </source>
</evidence>
<dbReference type="PANTHER" id="PTHR11516">
    <property type="entry name" value="PYRUVATE DEHYDROGENASE E1 COMPONENT, ALPHA SUBUNIT BACTERIAL AND ORGANELLAR"/>
    <property type="match status" value="1"/>
</dbReference>
<proteinExistence type="predicted"/>